<feature type="domain" description="Glycosyltransferase subfamily 4-like N-terminal" evidence="2">
    <location>
        <begin position="28"/>
        <end position="132"/>
    </location>
</feature>
<dbReference type="RefSeq" id="WP_342690409.1">
    <property type="nucleotide sequence ID" value="NZ_JBCGDP010000002.1"/>
</dbReference>
<accession>A0ABU9NNI6</accession>
<evidence type="ECO:0000313" key="3">
    <source>
        <dbReference type="EMBL" id="MEM0575282.1"/>
    </source>
</evidence>
<sequence length="384" mass="43334">MNKLIRLSTVPLSLNILLKGQLSFLNNFFNIIAVSGNGPDLNVVAEREGVLVYSIEMERKISPFKDVVSLVKLYFYFRNERPFIVHSITPKAGLLSMIAAKLAGVPIRMHTFTGLIFPSKTGILQKILIAMDKLLCLCATNIYPEGEGVKKDLMRYNITKKELKVIGNGNINGINKHHFNPELYTSADRIRERKKLGIQNNDFVFIFVGRLVGDKGINEMIQAFKNLSNENDSVKLILVGPFEPHFDPLQQETVQEIKANESIISVGFQEDVRPYFAISDCLVFPSYREGFPNVVMQAGAMGLPSIVTDINGCNEIIIDGKNGIIIPAKSYKAILEAMKKIFNEHDFRNLLKNCAREMIVSRYEQDVVWEALLLEYKKLETNVS</sequence>
<protein>
    <submittedName>
        <fullName evidence="3">Glycosyltransferase family 4 protein</fullName>
    </submittedName>
</protein>
<dbReference type="EMBL" id="JBCGDP010000002">
    <property type="protein sequence ID" value="MEM0575282.1"/>
    <property type="molecule type" value="Genomic_DNA"/>
</dbReference>
<organism evidence="3 4">
    <name type="scientific">Flavobacterium polysaccharolyticum</name>
    <dbReference type="NCBI Taxonomy" id="3133148"/>
    <lineage>
        <taxon>Bacteria</taxon>
        <taxon>Pseudomonadati</taxon>
        <taxon>Bacteroidota</taxon>
        <taxon>Flavobacteriia</taxon>
        <taxon>Flavobacteriales</taxon>
        <taxon>Flavobacteriaceae</taxon>
        <taxon>Flavobacterium</taxon>
    </lineage>
</organism>
<evidence type="ECO:0000259" key="1">
    <source>
        <dbReference type="Pfam" id="PF00534"/>
    </source>
</evidence>
<comment type="caution">
    <text evidence="3">The sequence shown here is derived from an EMBL/GenBank/DDBJ whole genome shotgun (WGS) entry which is preliminary data.</text>
</comment>
<dbReference type="Proteomes" id="UP001468798">
    <property type="component" value="Unassembled WGS sequence"/>
</dbReference>
<dbReference type="InterPro" id="IPR028098">
    <property type="entry name" value="Glyco_trans_4-like_N"/>
</dbReference>
<proteinExistence type="predicted"/>
<keyword evidence="4" id="KW-1185">Reference proteome</keyword>
<dbReference type="PANTHER" id="PTHR12526:SF637">
    <property type="entry name" value="GLYCOSYLTRANSFERASE EPSF-RELATED"/>
    <property type="match status" value="1"/>
</dbReference>
<evidence type="ECO:0000259" key="2">
    <source>
        <dbReference type="Pfam" id="PF13477"/>
    </source>
</evidence>
<dbReference type="PANTHER" id="PTHR12526">
    <property type="entry name" value="GLYCOSYLTRANSFERASE"/>
    <property type="match status" value="1"/>
</dbReference>
<dbReference type="Pfam" id="PF00534">
    <property type="entry name" value="Glycos_transf_1"/>
    <property type="match status" value="1"/>
</dbReference>
<gene>
    <name evidence="3" type="ORF">WFZ86_02135</name>
</gene>
<dbReference type="SUPFAM" id="SSF53756">
    <property type="entry name" value="UDP-Glycosyltransferase/glycogen phosphorylase"/>
    <property type="match status" value="1"/>
</dbReference>
<dbReference type="InterPro" id="IPR001296">
    <property type="entry name" value="Glyco_trans_1"/>
</dbReference>
<evidence type="ECO:0000313" key="4">
    <source>
        <dbReference type="Proteomes" id="UP001468798"/>
    </source>
</evidence>
<dbReference type="Pfam" id="PF13477">
    <property type="entry name" value="Glyco_trans_4_2"/>
    <property type="match status" value="1"/>
</dbReference>
<name>A0ABU9NNI6_9FLAO</name>
<reference evidence="3 4" key="1">
    <citation type="submission" date="2024-03" db="EMBL/GenBank/DDBJ databases">
        <title>Two novel species of the genus Flavobacterium exhibiting potentially degradation of complex polysaccharides.</title>
        <authorList>
            <person name="Lian X."/>
        </authorList>
    </citation>
    <scope>NUCLEOTIDE SEQUENCE [LARGE SCALE GENOMIC DNA]</scope>
    <source>
        <strain evidence="3 4">N6</strain>
    </source>
</reference>
<dbReference type="Gene3D" id="3.40.50.2000">
    <property type="entry name" value="Glycogen Phosphorylase B"/>
    <property type="match status" value="2"/>
</dbReference>
<dbReference type="CDD" id="cd03808">
    <property type="entry name" value="GT4_CapM-like"/>
    <property type="match status" value="1"/>
</dbReference>
<feature type="domain" description="Glycosyl transferase family 1" evidence="1">
    <location>
        <begin position="189"/>
        <end position="357"/>
    </location>
</feature>